<dbReference type="Proteomes" id="UP000184386">
    <property type="component" value="Unassembled WGS sequence"/>
</dbReference>
<reference evidence="3 4" key="1">
    <citation type="submission" date="2016-11" db="EMBL/GenBank/DDBJ databases">
        <authorList>
            <person name="Jaros S."/>
            <person name="Januszkiewicz K."/>
            <person name="Wedrychowicz H."/>
        </authorList>
    </citation>
    <scope>NUCLEOTIDE SEQUENCE [LARGE SCALE GENOMIC DNA]</scope>
    <source>
        <strain evidence="3 4">DSM 15929</strain>
    </source>
</reference>
<organism evidence="3 4">
    <name type="scientific">Anaerocolumna jejuensis DSM 15929</name>
    <dbReference type="NCBI Taxonomy" id="1121322"/>
    <lineage>
        <taxon>Bacteria</taxon>
        <taxon>Bacillati</taxon>
        <taxon>Bacillota</taxon>
        <taxon>Clostridia</taxon>
        <taxon>Lachnospirales</taxon>
        <taxon>Lachnospiraceae</taxon>
        <taxon>Anaerocolumna</taxon>
    </lineage>
</organism>
<feature type="transmembrane region" description="Helical" evidence="1">
    <location>
        <begin position="217"/>
        <end position="239"/>
    </location>
</feature>
<dbReference type="EMBL" id="FRAC01000012">
    <property type="protein sequence ID" value="SHK44809.1"/>
    <property type="molecule type" value="Genomic_DNA"/>
</dbReference>
<dbReference type="GO" id="GO:0042802">
    <property type="term" value="F:identical protein binding"/>
    <property type="evidence" value="ECO:0007669"/>
    <property type="project" value="TreeGrafter"/>
</dbReference>
<feature type="domain" description="Sensor histidine kinase NatK-like C-terminal" evidence="2">
    <location>
        <begin position="356"/>
        <end position="440"/>
    </location>
</feature>
<dbReference type="SUPFAM" id="SSF55874">
    <property type="entry name" value="ATPase domain of HSP90 chaperone/DNA topoisomerase II/histidine kinase"/>
    <property type="match status" value="1"/>
</dbReference>
<sequence length="470" mass="54868">MEILVNQLISSYLVYLSNYFGIYLVMGNSFPIKVSRSKAILWGFICSNFVSIISAVLCVFINHYKIHETFEMKLLYRIITLIGESIMVAYLHKAVKTPWYRIYWVDWLVVSVVISFFSKVLYIDRYLKYSDEFITIKLITWNNLPDFLFSTLIIQSICVTVLIILIRWVRNHVKSPEIPVKIWIIVNVLLGILILSINKGYTAAQGEAFHWTRGIGSFYVALVIILAVLVIFVITLYFIQRRFLLLENSMLKEQNELQYNNYLAMQQQETRVHQLYHDIGNHIRTIQILVENGEKEEAQKYTDNLLEEYKSIYKYNYCTNRIINAVLTDKAKQCERCHITADIDINIPIQLSIREIDLMSIFANLLDNAIEGCNRSTSNNHYIKVRASIVGDYLAVKVINNKKADEIIDKFHVTWKKDKKVHGQGTKILKEIVERYKGHEEFLDLGEEFSALVMLSISQDEARKEEMRIL</sequence>
<dbReference type="InterPro" id="IPR036890">
    <property type="entry name" value="HATPase_C_sf"/>
</dbReference>
<evidence type="ECO:0000313" key="4">
    <source>
        <dbReference type="Proteomes" id="UP000184386"/>
    </source>
</evidence>
<feature type="transmembrane region" description="Helical" evidence="1">
    <location>
        <begin position="147"/>
        <end position="166"/>
    </location>
</feature>
<protein>
    <submittedName>
        <fullName evidence="3">GHKL domain-containing protein</fullName>
    </submittedName>
</protein>
<feature type="transmembrane region" description="Helical" evidence="1">
    <location>
        <begin position="74"/>
        <end position="91"/>
    </location>
</feature>
<keyword evidence="1" id="KW-1133">Transmembrane helix</keyword>
<dbReference type="PANTHER" id="PTHR40448:SF1">
    <property type="entry name" value="TWO-COMPONENT SENSOR HISTIDINE KINASE"/>
    <property type="match status" value="1"/>
</dbReference>
<name>A0A1M6SJN0_9FIRM</name>
<dbReference type="Gene3D" id="3.30.565.10">
    <property type="entry name" value="Histidine kinase-like ATPase, C-terminal domain"/>
    <property type="match status" value="1"/>
</dbReference>
<evidence type="ECO:0000313" key="3">
    <source>
        <dbReference type="EMBL" id="SHK44809.1"/>
    </source>
</evidence>
<dbReference type="AlphaFoldDB" id="A0A1M6SJN0"/>
<keyword evidence="4" id="KW-1185">Reference proteome</keyword>
<feature type="transmembrane region" description="Helical" evidence="1">
    <location>
        <begin position="178"/>
        <end position="197"/>
    </location>
</feature>
<accession>A0A1M6SJN0</accession>
<proteinExistence type="predicted"/>
<dbReference type="STRING" id="1121322.SAMN02745136_02483"/>
<gene>
    <name evidence="3" type="ORF">SAMN02745136_02483</name>
</gene>
<dbReference type="Pfam" id="PF14501">
    <property type="entry name" value="HATPase_c_5"/>
    <property type="match status" value="1"/>
</dbReference>
<evidence type="ECO:0000259" key="2">
    <source>
        <dbReference type="Pfam" id="PF14501"/>
    </source>
</evidence>
<feature type="transmembrane region" description="Helical" evidence="1">
    <location>
        <begin position="103"/>
        <end position="123"/>
    </location>
</feature>
<dbReference type="InterPro" id="IPR032834">
    <property type="entry name" value="NatK-like_C"/>
</dbReference>
<evidence type="ECO:0000256" key="1">
    <source>
        <dbReference type="SAM" id="Phobius"/>
    </source>
</evidence>
<dbReference type="PANTHER" id="PTHR40448">
    <property type="entry name" value="TWO-COMPONENT SENSOR HISTIDINE KINASE"/>
    <property type="match status" value="1"/>
</dbReference>
<keyword evidence="1" id="KW-0812">Transmembrane</keyword>
<keyword evidence="1" id="KW-0472">Membrane</keyword>
<dbReference type="RefSeq" id="WP_073276343.1">
    <property type="nucleotide sequence ID" value="NZ_FRAC01000012.1"/>
</dbReference>
<feature type="transmembrane region" description="Helical" evidence="1">
    <location>
        <begin position="39"/>
        <end position="62"/>
    </location>
</feature>
<feature type="transmembrane region" description="Helical" evidence="1">
    <location>
        <begin position="12"/>
        <end position="32"/>
    </location>
</feature>